<dbReference type="OrthoDB" id="329666at2759"/>
<comment type="caution">
    <text evidence="3">The sequence shown here is derived from an EMBL/GenBank/DDBJ whole genome shotgun (WGS) entry which is preliminary data.</text>
</comment>
<keyword evidence="2" id="KW-0539">Nucleus</keyword>
<evidence type="ECO:0008006" key="5">
    <source>
        <dbReference type="Google" id="ProtNLM"/>
    </source>
</evidence>
<protein>
    <recommendedName>
        <fullName evidence="5">Mini-chromosome maintenance complex-binding protein</fullName>
    </recommendedName>
</protein>
<evidence type="ECO:0000256" key="2">
    <source>
        <dbReference type="ARBA" id="ARBA00023242"/>
    </source>
</evidence>
<dbReference type="PANTHER" id="PTHR13489">
    <property type="entry name" value="MINI-CHROMOSOME MAINTENANCE COMPLEX-BINDING PROTEIN"/>
    <property type="match status" value="1"/>
</dbReference>
<dbReference type="InterPro" id="IPR019140">
    <property type="entry name" value="MCM_complex-bd"/>
</dbReference>
<keyword evidence="4" id="KW-1185">Reference proteome</keyword>
<comment type="subcellular location">
    <subcellularLocation>
        <location evidence="1">Nucleus</location>
    </subcellularLocation>
</comment>
<evidence type="ECO:0000256" key="1">
    <source>
        <dbReference type="ARBA" id="ARBA00004123"/>
    </source>
</evidence>
<dbReference type="Proteomes" id="UP000565441">
    <property type="component" value="Unassembled WGS sequence"/>
</dbReference>
<sequence>MDSSPTAGLVRLFDAHADLDSFPAAVTAHFSHIFSNPDALQHISPLNAAHPPEAHNDRALVRFRAMVQDTSSSPEIYLAIRKGAQCGGWGLGEDDATLREEPINYAHLRECTVLWAVSVPGESSWCSAVLDAASNSQNYAPHRPPHPHKFPVPYASHIGVQIKIYDNPCAADSFKSTELHSFVGILTFEPLHADLELDTPGLVPTLHVLFSRPVPTTIVPRVYPDFPAKTIRDELIAWIAASSLAGDHDAAEWVLLSSIARVQSRTPPILPLTLTLSRFPSPADANSMPALSHVLSQIFPIVTTLPLSLNTLNTTSFAPEFKTEDLHSGWLQLPSGSVCLVTEGGVTEGGVSQRGLANLRAVQEMMNGQTLEYVFPYSRFTFNTDVTFVVLSEGKKSAFFHTNVHIPLKPAETATAFDFYKPADAITTPPQETLEMFRRLVGSAKVGAVSIGEGTAEFIQEDFVQERKGTASPSEALSSDDLIHRMMLARLLALSFQEKEITVPIWEKAKALEARRKTRIPQ</sequence>
<reference evidence="3 4" key="1">
    <citation type="journal article" date="2020" name="ISME J.">
        <title>Uncovering the hidden diversity of litter-decomposition mechanisms in mushroom-forming fungi.</title>
        <authorList>
            <person name="Floudas D."/>
            <person name="Bentzer J."/>
            <person name="Ahren D."/>
            <person name="Johansson T."/>
            <person name="Persson P."/>
            <person name="Tunlid A."/>
        </authorList>
    </citation>
    <scope>NUCLEOTIDE SEQUENCE [LARGE SCALE GENOMIC DNA]</scope>
    <source>
        <strain evidence="3 4">CBS 661.87</strain>
    </source>
</reference>
<organism evidence="3 4">
    <name type="scientific">Tricholomella constricta</name>
    <dbReference type="NCBI Taxonomy" id="117010"/>
    <lineage>
        <taxon>Eukaryota</taxon>
        <taxon>Fungi</taxon>
        <taxon>Dikarya</taxon>
        <taxon>Basidiomycota</taxon>
        <taxon>Agaricomycotina</taxon>
        <taxon>Agaricomycetes</taxon>
        <taxon>Agaricomycetidae</taxon>
        <taxon>Agaricales</taxon>
        <taxon>Tricholomatineae</taxon>
        <taxon>Lyophyllaceae</taxon>
        <taxon>Tricholomella</taxon>
    </lineage>
</organism>
<gene>
    <name evidence="3" type="ORF">D9615_001723</name>
</gene>
<dbReference type="AlphaFoldDB" id="A0A8H5M9T6"/>
<dbReference type="GO" id="GO:0003682">
    <property type="term" value="F:chromatin binding"/>
    <property type="evidence" value="ECO:0007669"/>
    <property type="project" value="TreeGrafter"/>
</dbReference>
<name>A0A8H5M9T6_9AGAR</name>
<dbReference type="EMBL" id="JAACJP010000002">
    <property type="protein sequence ID" value="KAF5386600.1"/>
    <property type="molecule type" value="Genomic_DNA"/>
</dbReference>
<dbReference type="GO" id="GO:0006261">
    <property type="term" value="P:DNA-templated DNA replication"/>
    <property type="evidence" value="ECO:0007669"/>
    <property type="project" value="TreeGrafter"/>
</dbReference>
<evidence type="ECO:0000313" key="4">
    <source>
        <dbReference type="Proteomes" id="UP000565441"/>
    </source>
</evidence>
<dbReference type="Pfam" id="PF09739">
    <property type="entry name" value="MCM_bind"/>
    <property type="match status" value="2"/>
</dbReference>
<evidence type="ECO:0000313" key="3">
    <source>
        <dbReference type="EMBL" id="KAF5386600.1"/>
    </source>
</evidence>
<accession>A0A8H5M9T6</accession>
<proteinExistence type="predicted"/>
<dbReference type="GO" id="GO:0005634">
    <property type="term" value="C:nucleus"/>
    <property type="evidence" value="ECO:0007669"/>
    <property type="project" value="UniProtKB-SubCell"/>
</dbReference>
<dbReference type="PANTHER" id="PTHR13489:SF0">
    <property type="entry name" value="MINI-CHROMOSOME MAINTENANCE COMPLEX-BINDING PROTEIN"/>
    <property type="match status" value="1"/>
</dbReference>